<name>A0A1L8TM38_9ENTE</name>
<dbReference type="SUPFAM" id="SSF88697">
    <property type="entry name" value="PUA domain-like"/>
    <property type="match status" value="1"/>
</dbReference>
<dbReference type="STRING" id="249189.RV04_GL002097"/>
<dbReference type="Pfam" id="PF04266">
    <property type="entry name" value="ASCH"/>
    <property type="match status" value="1"/>
</dbReference>
<evidence type="ECO:0000313" key="3">
    <source>
        <dbReference type="Proteomes" id="UP000182077"/>
    </source>
</evidence>
<protein>
    <recommendedName>
        <fullName evidence="1">ASCH domain-containing protein</fullName>
    </recommendedName>
</protein>
<dbReference type="OrthoDB" id="359066at2"/>
<dbReference type="InterPro" id="IPR015947">
    <property type="entry name" value="PUA-like_sf"/>
</dbReference>
<keyword evidence="3" id="KW-1185">Reference proteome</keyword>
<dbReference type="InterPro" id="IPR007374">
    <property type="entry name" value="ASCH_domain"/>
</dbReference>
<comment type="caution">
    <text evidence="2">The sequence shown here is derived from an EMBL/GenBank/DDBJ whole genome shotgun (WGS) entry which is preliminary data.</text>
</comment>
<feature type="domain" description="ASCH" evidence="1">
    <location>
        <begin position="4"/>
        <end position="79"/>
    </location>
</feature>
<evidence type="ECO:0000313" key="2">
    <source>
        <dbReference type="EMBL" id="OJG45381.1"/>
    </source>
</evidence>
<accession>A0A1L8TM38</accession>
<organism evidence="2 3">
    <name type="scientific">Enterococcus hermanniensis</name>
    <dbReference type="NCBI Taxonomy" id="249189"/>
    <lineage>
        <taxon>Bacteria</taxon>
        <taxon>Bacillati</taxon>
        <taxon>Bacillota</taxon>
        <taxon>Bacilli</taxon>
        <taxon>Lactobacillales</taxon>
        <taxon>Enterococcaceae</taxon>
        <taxon>Enterococcus</taxon>
    </lineage>
</organism>
<dbReference type="Gene3D" id="2.30.130.30">
    <property type="entry name" value="Hypothetical protein"/>
    <property type="match status" value="1"/>
</dbReference>
<sequence length="126" mass="14720">MKALSIHPAYALEILKGQKTEEYRTWSTNYRGDLLICATAKKTLGTISGHALCVVRLDAIRALNDGTYAWVLTNLRYLEPFKIKGKQRLYTIEDQMIQSALDKIDRENQSPQFEIVWERYYEQFLE</sequence>
<dbReference type="RefSeq" id="WP_071857958.1">
    <property type="nucleotide sequence ID" value="NZ_JBHSHK010000022.1"/>
</dbReference>
<evidence type="ECO:0000259" key="1">
    <source>
        <dbReference type="SMART" id="SM01022"/>
    </source>
</evidence>
<proteinExistence type="predicted"/>
<dbReference type="EMBL" id="JXKQ01000006">
    <property type="protein sequence ID" value="OJG45381.1"/>
    <property type="molecule type" value="Genomic_DNA"/>
</dbReference>
<gene>
    <name evidence="2" type="ORF">RV04_GL002097</name>
</gene>
<dbReference type="SMART" id="SM01022">
    <property type="entry name" value="ASCH"/>
    <property type="match status" value="1"/>
</dbReference>
<dbReference type="AlphaFoldDB" id="A0A1L8TM38"/>
<reference evidence="2 3" key="1">
    <citation type="submission" date="2014-12" db="EMBL/GenBank/DDBJ databases">
        <title>Draft genome sequences of 29 type strains of Enterococci.</title>
        <authorList>
            <person name="Zhong Z."/>
            <person name="Sun Z."/>
            <person name="Liu W."/>
            <person name="Zhang W."/>
            <person name="Zhang H."/>
        </authorList>
    </citation>
    <scope>NUCLEOTIDE SEQUENCE [LARGE SCALE GENOMIC DNA]</scope>
    <source>
        <strain evidence="2 3">DSM 17122</strain>
    </source>
</reference>
<dbReference type="Proteomes" id="UP000182077">
    <property type="component" value="Unassembled WGS sequence"/>
</dbReference>